<dbReference type="Pfam" id="PF01367">
    <property type="entry name" value="5_3_exonuc"/>
    <property type="match status" value="1"/>
</dbReference>
<dbReference type="SMART" id="SM00279">
    <property type="entry name" value="HhH2"/>
    <property type="match status" value="1"/>
</dbReference>
<gene>
    <name evidence="16" type="primary">polA</name>
    <name evidence="20" type="ORF">LARV_01155</name>
</gene>
<dbReference type="PANTHER" id="PTHR10133:SF27">
    <property type="entry name" value="DNA POLYMERASE NU"/>
    <property type="match status" value="1"/>
</dbReference>
<sequence length="928" mass="101741">MPPVLYLIDGHALAYRTYFALASAGERLQTHSGEPTAGIYGFASVLMRILEQDRPDYLAVAFDTGKTFRNDMYPAYKATRAKMPDDLRAQIDHIRQIVDAFNLPRLEKEGVEADDVLGSIAKQAVEHGLGVKIITGDRDLLQLVNDRIIVNLAGNKLSEARDFTAADVVETLGVRPEQVIEYKGLVGDKSDNIPGVPGVGEKTATSLLERYPTLEDIYAHIDEIKGAMRAKLEAGRESAFLSRDLATIRTNVAISLDLEKARANDLNLPAVEAIFRELEFRTLIARLAKLAPGYQPPAASAAGGQLSLFGVPITQVGQSETFANHYSVVNTPEALKELQQALAGAECLAVDTETTGVDPLRAELVGISLAVVEGQGYYIPVGHRTGEPQLKLDEVRSALLPAFTDPKLPKYGHNVKYDLLALRRAGLDLAPIRFDTMIAGFLIDPASRSLGLKDMSEDYLNLTMTHIEELIGKGKNQITMAEVPIERAAGYAAADAEITLRLVGPLRKGMAERQAEKVFETVEMPLVPVLAMMEQNGIALDLDFLKQMSTELTNRLVEIESEIYRTVGYHFNLNSTQQLSDVLFKALGLLPPDPRKKTASGHFSTSADILEELRGQHPAVDLILEYRELSKLKSTYVDALPLQINPDTGRVHTSFNQTGSVTGRLASSDPNLQNIPTRTELGRQVRRAFIAAPGYRLLSVDYSQIELRIVAAMSGDEAMRQAFLAGQDIHAATAAAIQNVPLEQVTKDQRRNAKAINFGLIYGMSSFGLSRSTGLTLAEAENFVKAYFAQFPGVRRYLDEVRKQASQRGYVETLLGRRRYFPNLKSGANPNMRAREEREAINAPIQGTAADIMKLAMIALPGALQQAGLHARLLLQVHDELVLEVPENELQGTAGVVKDIMENAYPLSIPLETEARSGISWGELQPFA</sequence>
<dbReference type="Pfam" id="PF00476">
    <property type="entry name" value="DNA_pol_A"/>
    <property type="match status" value="1"/>
</dbReference>
<dbReference type="InterPro" id="IPR029060">
    <property type="entry name" value="PIN-like_dom_sf"/>
</dbReference>
<keyword evidence="7" id="KW-0540">Nuclease</keyword>
<dbReference type="FunFam" id="1.10.150.20:FF:000002">
    <property type="entry name" value="DNA polymerase I"/>
    <property type="match status" value="1"/>
</dbReference>
<dbReference type="InterPro" id="IPR002298">
    <property type="entry name" value="DNA_polymerase_A"/>
</dbReference>
<evidence type="ECO:0000256" key="6">
    <source>
        <dbReference type="ARBA" id="ARBA00022705"/>
    </source>
</evidence>
<dbReference type="SMART" id="SM00482">
    <property type="entry name" value="POLAc"/>
    <property type="match status" value="1"/>
</dbReference>
<comment type="function">
    <text evidence="16">In addition to polymerase activity, this DNA polymerase exhibits 3'-5' and 5'-3' exonuclease activity.</text>
</comment>
<dbReference type="STRING" id="360412.LARV_01155"/>
<feature type="domain" description="3'-5' exonuclease" evidence="17">
    <location>
        <begin position="326"/>
        <end position="511"/>
    </location>
</feature>
<evidence type="ECO:0000256" key="13">
    <source>
        <dbReference type="ARBA" id="ARBA00023204"/>
    </source>
</evidence>
<keyword evidence="10 16" id="KW-0269">Exonuclease</keyword>
<dbReference type="SMART" id="SM00475">
    <property type="entry name" value="53EXOc"/>
    <property type="match status" value="1"/>
</dbReference>
<dbReference type="CDD" id="cd06139">
    <property type="entry name" value="DNA_polA_I_Ecoli_like_exo"/>
    <property type="match status" value="1"/>
</dbReference>
<evidence type="ECO:0000256" key="15">
    <source>
        <dbReference type="NCBIfam" id="TIGR00593"/>
    </source>
</evidence>
<dbReference type="InterPro" id="IPR002562">
    <property type="entry name" value="3'-5'_exonuclease_dom"/>
</dbReference>
<evidence type="ECO:0000256" key="1">
    <source>
        <dbReference type="ARBA" id="ARBA00007705"/>
    </source>
</evidence>
<dbReference type="GO" id="GO:0008408">
    <property type="term" value="F:3'-5' exonuclease activity"/>
    <property type="evidence" value="ECO:0007669"/>
    <property type="project" value="UniProtKB-UniRule"/>
</dbReference>
<dbReference type="GO" id="GO:0003677">
    <property type="term" value="F:DNA binding"/>
    <property type="evidence" value="ECO:0007669"/>
    <property type="project" value="UniProtKB-UniRule"/>
</dbReference>
<dbReference type="FunFam" id="1.10.150.20:FF:000003">
    <property type="entry name" value="DNA polymerase I"/>
    <property type="match status" value="1"/>
</dbReference>
<keyword evidence="12 16" id="KW-0238">DNA-binding</keyword>
<feature type="domain" description="5'-3' exonuclease" evidence="18">
    <location>
        <begin position="1"/>
        <end position="264"/>
    </location>
</feature>
<dbReference type="Gene3D" id="3.30.70.370">
    <property type="match status" value="1"/>
</dbReference>
<keyword evidence="8 16" id="KW-0227">DNA damage</keyword>
<dbReference type="InterPro" id="IPR001098">
    <property type="entry name" value="DNA-dir_DNA_pol_A_palm_dom"/>
</dbReference>
<dbReference type="PANTHER" id="PTHR10133">
    <property type="entry name" value="DNA POLYMERASE I"/>
    <property type="match status" value="1"/>
</dbReference>
<dbReference type="GO" id="GO:0006302">
    <property type="term" value="P:double-strand break repair"/>
    <property type="evidence" value="ECO:0007669"/>
    <property type="project" value="TreeGrafter"/>
</dbReference>
<dbReference type="InterPro" id="IPR018320">
    <property type="entry name" value="DNA_polymerase_1"/>
</dbReference>
<reference evidence="20" key="1">
    <citation type="submission" date="2015-07" db="EMBL/GenBank/DDBJ databases">
        <title>Draft Genome Sequences of Anaerolinea thermolimosa IMO-1, Bellilinea caldifistulae GOMI-1, Leptolinea tardivitalis YMTK-2, Levilinea saccharolytica KIBI-1,Longilinea arvoryzae KOME-1, Previously Described as Members of the Anaerolineaceae (Chloroflexi).</title>
        <authorList>
            <person name="Sekiguchi Y."/>
            <person name="Ohashi A."/>
            <person name="Matsuura N."/>
            <person name="Tourlousse M.D."/>
        </authorList>
    </citation>
    <scope>NUCLEOTIDE SEQUENCE [LARGE SCALE GENOMIC DNA]</scope>
    <source>
        <strain evidence="20">KOME-1</strain>
    </source>
</reference>
<evidence type="ECO:0000256" key="8">
    <source>
        <dbReference type="ARBA" id="ARBA00022763"/>
    </source>
</evidence>
<dbReference type="SUPFAM" id="SSF47807">
    <property type="entry name" value="5' to 3' exonuclease, C-terminal subdomain"/>
    <property type="match status" value="1"/>
</dbReference>
<dbReference type="InterPro" id="IPR019760">
    <property type="entry name" value="DNA-dir_DNA_pol_A_CS"/>
</dbReference>
<dbReference type="GO" id="GO:0008409">
    <property type="term" value="F:5'-3' exonuclease activity"/>
    <property type="evidence" value="ECO:0007669"/>
    <property type="project" value="UniProtKB-UniRule"/>
</dbReference>
<dbReference type="InterPro" id="IPR012337">
    <property type="entry name" value="RNaseH-like_sf"/>
</dbReference>
<dbReference type="InterPro" id="IPR036397">
    <property type="entry name" value="RNaseH_sf"/>
</dbReference>
<dbReference type="Gene3D" id="3.40.50.1010">
    <property type="entry name" value="5'-nuclease"/>
    <property type="match status" value="1"/>
</dbReference>
<organism evidence="20">
    <name type="scientific">Longilinea arvoryzae</name>
    <dbReference type="NCBI Taxonomy" id="360412"/>
    <lineage>
        <taxon>Bacteria</taxon>
        <taxon>Bacillati</taxon>
        <taxon>Chloroflexota</taxon>
        <taxon>Anaerolineae</taxon>
        <taxon>Anaerolineales</taxon>
        <taxon>Anaerolineaceae</taxon>
        <taxon>Longilinea</taxon>
    </lineage>
</organism>
<dbReference type="InterPro" id="IPR020046">
    <property type="entry name" value="5-3_exonucl_a-hlix_arch_N"/>
</dbReference>
<dbReference type="InterPro" id="IPR043502">
    <property type="entry name" value="DNA/RNA_pol_sf"/>
</dbReference>
<dbReference type="CDD" id="cd09898">
    <property type="entry name" value="H3TH_53EXO"/>
    <property type="match status" value="1"/>
</dbReference>
<evidence type="ECO:0000259" key="19">
    <source>
        <dbReference type="SMART" id="SM00482"/>
    </source>
</evidence>
<keyword evidence="6 16" id="KW-0235">DNA replication</keyword>
<dbReference type="NCBIfam" id="TIGR00593">
    <property type="entry name" value="pola"/>
    <property type="match status" value="1"/>
</dbReference>
<keyword evidence="9 16" id="KW-0378">Hydrolase</keyword>
<dbReference type="PRINTS" id="PR00868">
    <property type="entry name" value="DNAPOLI"/>
</dbReference>
<dbReference type="InterPro" id="IPR002421">
    <property type="entry name" value="5-3_exonuclease"/>
</dbReference>
<dbReference type="SUPFAM" id="SSF56672">
    <property type="entry name" value="DNA/RNA polymerases"/>
    <property type="match status" value="1"/>
</dbReference>
<evidence type="ECO:0000256" key="12">
    <source>
        <dbReference type="ARBA" id="ARBA00023125"/>
    </source>
</evidence>
<dbReference type="Pfam" id="PF02739">
    <property type="entry name" value="5_3_exonuc_N"/>
    <property type="match status" value="1"/>
</dbReference>
<dbReference type="CDD" id="cd09859">
    <property type="entry name" value="PIN_53EXO"/>
    <property type="match status" value="1"/>
</dbReference>
<feature type="domain" description="DNA-directed DNA polymerase family A palm" evidence="19">
    <location>
        <begin position="682"/>
        <end position="889"/>
    </location>
</feature>
<evidence type="ECO:0000256" key="3">
    <source>
        <dbReference type="ARBA" id="ARBA00020311"/>
    </source>
</evidence>
<evidence type="ECO:0000256" key="5">
    <source>
        <dbReference type="ARBA" id="ARBA00022695"/>
    </source>
</evidence>
<evidence type="ECO:0000256" key="11">
    <source>
        <dbReference type="ARBA" id="ARBA00022932"/>
    </source>
</evidence>
<keyword evidence="5 16" id="KW-0548">Nucleotidyltransferase</keyword>
<dbReference type="InterPro" id="IPR020045">
    <property type="entry name" value="DNA_polI_H3TH"/>
</dbReference>
<evidence type="ECO:0000256" key="4">
    <source>
        <dbReference type="ARBA" id="ARBA00022679"/>
    </source>
</evidence>
<accession>A0A0S7BDI3</accession>
<protein>
    <recommendedName>
        <fullName evidence="3 15">DNA polymerase I</fullName>
        <ecNumber evidence="2 15">2.7.7.7</ecNumber>
    </recommendedName>
</protein>
<dbReference type="InterPro" id="IPR036279">
    <property type="entry name" value="5-3_exonuclease_C_sf"/>
</dbReference>
<evidence type="ECO:0000313" key="21">
    <source>
        <dbReference type="Proteomes" id="UP000055060"/>
    </source>
</evidence>
<dbReference type="SMART" id="SM00474">
    <property type="entry name" value="35EXOc"/>
    <property type="match status" value="1"/>
</dbReference>
<evidence type="ECO:0000256" key="10">
    <source>
        <dbReference type="ARBA" id="ARBA00022839"/>
    </source>
</evidence>
<dbReference type="GO" id="GO:0003887">
    <property type="term" value="F:DNA-directed DNA polymerase activity"/>
    <property type="evidence" value="ECO:0007669"/>
    <property type="project" value="UniProtKB-UniRule"/>
</dbReference>
<dbReference type="AlphaFoldDB" id="A0A0S7BDI3"/>
<dbReference type="GO" id="GO:0006261">
    <property type="term" value="P:DNA-templated DNA replication"/>
    <property type="evidence" value="ECO:0007669"/>
    <property type="project" value="UniProtKB-UniRule"/>
</dbReference>
<evidence type="ECO:0000259" key="18">
    <source>
        <dbReference type="SMART" id="SM00475"/>
    </source>
</evidence>
<dbReference type="SUPFAM" id="SSF88723">
    <property type="entry name" value="PIN domain-like"/>
    <property type="match status" value="1"/>
</dbReference>
<dbReference type="PROSITE" id="PS00447">
    <property type="entry name" value="DNA_POLYMERASE_A"/>
    <property type="match status" value="1"/>
</dbReference>
<dbReference type="NCBIfam" id="NF004397">
    <property type="entry name" value="PRK05755.1"/>
    <property type="match status" value="1"/>
</dbReference>
<keyword evidence="21" id="KW-1185">Reference proteome</keyword>
<dbReference type="FunFam" id="1.20.1060.10:FF:000001">
    <property type="entry name" value="DNA polymerase I"/>
    <property type="match status" value="1"/>
</dbReference>
<evidence type="ECO:0000256" key="16">
    <source>
        <dbReference type="RuleBase" id="RU004460"/>
    </source>
</evidence>
<dbReference type="Gene3D" id="3.30.420.10">
    <property type="entry name" value="Ribonuclease H-like superfamily/Ribonuclease H"/>
    <property type="match status" value="1"/>
</dbReference>
<evidence type="ECO:0000256" key="9">
    <source>
        <dbReference type="ARBA" id="ARBA00022801"/>
    </source>
</evidence>
<keyword evidence="4 16" id="KW-0808">Transferase</keyword>
<dbReference type="RefSeq" id="WP_075072740.1">
    <property type="nucleotide sequence ID" value="NZ_DF967972.1"/>
</dbReference>
<dbReference type="Gene3D" id="1.10.150.20">
    <property type="entry name" value="5' to 3' exonuclease, C-terminal subdomain"/>
    <property type="match status" value="2"/>
</dbReference>
<dbReference type="EC" id="2.7.7.7" evidence="2 15"/>
<evidence type="ECO:0000313" key="20">
    <source>
        <dbReference type="EMBL" id="GAP13401.1"/>
    </source>
</evidence>
<comment type="catalytic activity">
    <reaction evidence="14 16">
        <text>DNA(n) + a 2'-deoxyribonucleoside 5'-triphosphate = DNA(n+1) + diphosphate</text>
        <dbReference type="Rhea" id="RHEA:22508"/>
        <dbReference type="Rhea" id="RHEA-COMP:17339"/>
        <dbReference type="Rhea" id="RHEA-COMP:17340"/>
        <dbReference type="ChEBI" id="CHEBI:33019"/>
        <dbReference type="ChEBI" id="CHEBI:61560"/>
        <dbReference type="ChEBI" id="CHEBI:173112"/>
        <dbReference type="EC" id="2.7.7.7"/>
    </reaction>
</comment>
<evidence type="ECO:0000256" key="7">
    <source>
        <dbReference type="ARBA" id="ARBA00022722"/>
    </source>
</evidence>
<dbReference type="OrthoDB" id="9806424at2"/>
<dbReference type="EMBL" id="DF967972">
    <property type="protein sequence ID" value="GAP13401.1"/>
    <property type="molecule type" value="Genomic_DNA"/>
</dbReference>
<dbReference type="Pfam" id="PF01612">
    <property type="entry name" value="DNA_pol_A_exo1"/>
    <property type="match status" value="1"/>
</dbReference>
<dbReference type="FunFam" id="3.40.50.1010:FF:000001">
    <property type="entry name" value="DNA polymerase I"/>
    <property type="match status" value="1"/>
</dbReference>
<evidence type="ECO:0000259" key="17">
    <source>
        <dbReference type="SMART" id="SM00474"/>
    </source>
</evidence>
<keyword evidence="11 16" id="KW-0239">DNA-directed DNA polymerase</keyword>
<proteinExistence type="inferred from homology"/>
<keyword evidence="13 16" id="KW-0234">DNA repair</keyword>
<name>A0A0S7BDI3_9CHLR</name>
<evidence type="ECO:0000256" key="2">
    <source>
        <dbReference type="ARBA" id="ARBA00012417"/>
    </source>
</evidence>
<dbReference type="InterPro" id="IPR008918">
    <property type="entry name" value="HhH2"/>
</dbReference>
<dbReference type="CDD" id="cd08637">
    <property type="entry name" value="DNA_pol_A_pol_I_C"/>
    <property type="match status" value="1"/>
</dbReference>
<dbReference type="Gene3D" id="1.20.1060.10">
    <property type="entry name" value="Taq DNA Polymerase, Chain T, domain 4"/>
    <property type="match status" value="1"/>
</dbReference>
<dbReference type="Proteomes" id="UP000055060">
    <property type="component" value="Unassembled WGS sequence"/>
</dbReference>
<dbReference type="SUPFAM" id="SSF53098">
    <property type="entry name" value="Ribonuclease H-like"/>
    <property type="match status" value="1"/>
</dbReference>
<evidence type="ECO:0000256" key="14">
    <source>
        <dbReference type="ARBA" id="ARBA00049244"/>
    </source>
</evidence>
<comment type="similarity">
    <text evidence="1 16">Belongs to the DNA polymerase type-A family.</text>
</comment>